<dbReference type="PANTHER" id="PTHR39201">
    <property type="entry name" value="EXPORTED PROTEIN-RELATED"/>
    <property type="match status" value="1"/>
</dbReference>
<gene>
    <name evidence="4" type="ORF">VVAX_06703</name>
</gene>
<proteinExistence type="predicted"/>
<dbReference type="PANTHER" id="PTHR39201:SF1">
    <property type="entry name" value="FLAVODOXIN-LIKE DOMAIN-CONTAINING PROTEIN"/>
    <property type="match status" value="1"/>
</dbReference>
<accession>A0A679JIQ1</accession>
<dbReference type="SUPFAM" id="SSF52218">
    <property type="entry name" value="Flavoproteins"/>
    <property type="match status" value="1"/>
</dbReference>
<dbReference type="RefSeq" id="WP_339095001.1">
    <property type="nucleotide sequence ID" value="NZ_LR743508.1"/>
</dbReference>
<sequence>MKTVPQPSRRALMAGLAGLPLGQGAQASTAAGLPVSRPAGPVLVACFSRSGNTRVVAGLIQRAFGADLFEIVPAAPYPDEYLATVERARQERDRNTEPALAARVPDIAAYATVFLGFPVWGETAPSIVRSFLSAHDLAGKAVIPFITHGGYGLGSSEQVVARHAPKARLQAAFSMQADQERQTMDRVNAWLRSAPATATANKP</sequence>
<dbReference type="AlphaFoldDB" id="A0A679JIQ1"/>
<dbReference type="InterPro" id="IPR006311">
    <property type="entry name" value="TAT_signal"/>
</dbReference>
<dbReference type="InterPro" id="IPR029039">
    <property type="entry name" value="Flavoprotein-like_sf"/>
</dbReference>
<feature type="domain" description="Flavodoxin-like" evidence="3">
    <location>
        <begin position="42"/>
        <end position="191"/>
    </location>
</feature>
<evidence type="ECO:0000313" key="4">
    <source>
        <dbReference type="EMBL" id="CAA2110463.1"/>
    </source>
</evidence>
<keyword evidence="2" id="KW-0288">FMN</keyword>
<dbReference type="PROSITE" id="PS51318">
    <property type="entry name" value="TAT"/>
    <property type="match status" value="1"/>
</dbReference>
<protein>
    <recommendedName>
        <fullName evidence="3">Flavodoxin-like domain-containing protein</fullName>
    </recommendedName>
</protein>
<organism evidence="4">
    <name type="scientific">Variovorax paradoxus</name>
    <dbReference type="NCBI Taxonomy" id="34073"/>
    <lineage>
        <taxon>Bacteria</taxon>
        <taxon>Pseudomonadati</taxon>
        <taxon>Pseudomonadota</taxon>
        <taxon>Betaproteobacteria</taxon>
        <taxon>Burkholderiales</taxon>
        <taxon>Comamonadaceae</taxon>
        <taxon>Variovorax</taxon>
    </lineage>
</organism>
<dbReference type="Pfam" id="PF12682">
    <property type="entry name" value="Flavodoxin_4"/>
    <property type="match status" value="1"/>
</dbReference>
<dbReference type="EMBL" id="LR743508">
    <property type="protein sequence ID" value="CAA2110463.1"/>
    <property type="molecule type" value="Genomic_DNA"/>
</dbReference>
<reference evidence="4" key="1">
    <citation type="submission" date="2019-12" db="EMBL/GenBank/DDBJ databases">
        <authorList>
            <person name="Cremers G."/>
        </authorList>
    </citation>
    <scope>NUCLEOTIDE SEQUENCE</scope>
    <source>
        <strain evidence="4">Vvax</strain>
    </source>
</reference>
<dbReference type="InterPro" id="IPR008254">
    <property type="entry name" value="Flavodoxin/NO_synth"/>
</dbReference>
<dbReference type="Gene3D" id="3.40.50.360">
    <property type="match status" value="1"/>
</dbReference>
<dbReference type="GO" id="GO:0010181">
    <property type="term" value="F:FMN binding"/>
    <property type="evidence" value="ECO:0007669"/>
    <property type="project" value="InterPro"/>
</dbReference>
<keyword evidence="1" id="KW-0285">Flavoprotein</keyword>
<evidence type="ECO:0000256" key="2">
    <source>
        <dbReference type="ARBA" id="ARBA00022643"/>
    </source>
</evidence>
<name>A0A679JIQ1_VARPD</name>
<evidence type="ECO:0000256" key="1">
    <source>
        <dbReference type="ARBA" id="ARBA00022630"/>
    </source>
</evidence>
<evidence type="ECO:0000259" key="3">
    <source>
        <dbReference type="Pfam" id="PF12682"/>
    </source>
</evidence>